<protein>
    <submittedName>
        <fullName evidence="3">Uncharacterized protein</fullName>
    </submittedName>
</protein>
<keyword evidence="4" id="KW-1185">Reference proteome</keyword>
<keyword evidence="1" id="KW-0175">Coiled coil</keyword>
<gene>
    <name evidence="3" type="ORF">POCTA_138.1.T0110215</name>
</gene>
<name>A0A8S1SI18_PAROT</name>
<dbReference type="EMBL" id="CAJJDP010000010">
    <property type="protein sequence ID" value="CAD8140073.1"/>
    <property type="molecule type" value="Genomic_DNA"/>
</dbReference>
<evidence type="ECO:0000256" key="1">
    <source>
        <dbReference type="SAM" id="Coils"/>
    </source>
</evidence>
<evidence type="ECO:0000313" key="4">
    <source>
        <dbReference type="Proteomes" id="UP000683925"/>
    </source>
</evidence>
<reference evidence="3" key="1">
    <citation type="submission" date="2021-01" db="EMBL/GenBank/DDBJ databases">
        <authorList>
            <consortium name="Genoscope - CEA"/>
            <person name="William W."/>
        </authorList>
    </citation>
    <scope>NUCLEOTIDE SEQUENCE</scope>
</reference>
<proteinExistence type="predicted"/>
<organism evidence="3 4">
    <name type="scientific">Paramecium octaurelia</name>
    <dbReference type="NCBI Taxonomy" id="43137"/>
    <lineage>
        <taxon>Eukaryota</taxon>
        <taxon>Sar</taxon>
        <taxon>Alveolata</taxon>
        <taxon>Ciliophora</taxon>
        <taxon>Intramacronucleata</taxon>
        <taxon>Oligohymenophorea</taxon>
        <taxon>Peniculida</taxon>
        <taxon>Parameciidae</taxon>
        <taxon>Paramecium</taxon>
    </lineage>
</organism>
<feature type="coiled-coil region" evidence="1">
    <location>
        <begin position="214"/>
        <end position="370"/>
    </location>
</feature>
<comment type="caution">
    <text evidence="3">The sequence shown here is derived from an EMBL/GenBank/DDBJ whole genome shotgun (WGS) entry which is preliminary data.</text>
</comment>
<sequence length="461" mass="53464">MSQEIFKSDNQKVQLLNEGPQSMRLVNSETKQIITQQPVIEISQQKTLIQTQNEAPLKQIQQLPPPRIQSQNVLRQNMQIPQVSYPGTYSVQQNCQQAPPLCMNLVVVSKEEIETPWRLECEYLQSIIADLERRKEGKVVEKVVVEKVTDNTRVEQLESQLRSLRQENENLKSQMMQMRNNYESQIQSLRGDISLHSANAADANSMQAEFFALRTQLEDQIAGLRRQLADLELLYAQSQSDNERLKQLIQNKDAEIQQLRLQLSQLQTSAQDTSQLRDLDNQLRLARDEISRLERLLQQANQDILNWKNKYTTIEQESYSKNNELIMQLRDLENKLAMVTVELDRLQAQLQSKDSELEDWKYRYTQLESQGTTVIQEKVTYLSQEVEVWKQKFIKTNHEYNKCQEELTMCQAELESLKKSQQKKEVVVTSRTVTSRTGNTVSVTGGTTGSQSQIRRTGQQE</sequence>
<evidence type="ECO:0000256" key="2">
    <source>
        <dbReference type="SAM" id="MobiDB-lite"/>
    </source>
</evidence>
<dbReference type="OrthoDB" id="304247at2759"/>
<dbReference type="Proteomes" id="UP000683925">
    <property type="component" value="Unassembled WGS sequence"/>
</dbReference>
<feature type="coiled-coil region" evidence="1">
    <location>
        <begin position="147"/>
        <end position="188"/>
    </location>
</feature>
<evidence type="ECO:0000313" key="3">
    <source>
        <dbReference type="EMBL" id="CAD8140073.1"/>
    </source>
</evidence>
<dbReference type="OMA" id="QESYSKN"/>
<feature type="compositionally biased region" description="Polar residues" evidence="2">
    <location>
        <begin position="451"/>
        <end position="461"/>
    </location>
</feature>
<accession>A0A8S1SI18</accession>
<feature type="region of interest" description="Disordered" evidence="2">
    <location>
        <begin position="437"/>
        <end position="461"/>
    </location>
</feature>
<dbReference type="AlphaFoldDB" id="A0A8S1SI18"/>